<dbReference type="SUPFAM" id="SSF103473">
    <property type="entry name" value="MFS general substrate transporter"/>
    <property type="match status" value="1"/>
</dbReference>
<dbReference type="HOGENOM" id="CLU_001265_0_5_1"/>
<dbReference type="PANTHER" id="PTHR43791:SF70">
    <property type="entry name" value="MAJOR FACILITATOR SUPERFAMILY (MFS) PROFILE DOMAIN-CONTAINING PROTEIN"/>
    <property type="match status" value="1"/>
</dbReference>
<evidence type="ECO:0000256" key="3">
    <source>
        <dbReference type="ARBA" id="ARBA00022692"/>
    </source>
</evidence>
<proteinExistence type="predicted"/>
<keyword evidence="3 7" id="KW-0812">Transmembrane</keyword>
<feature type="transmembrane region" description="Helical" evidence="7">
    <location>
        <begin position="143"/>
        <end position="161"/>
    </location>
</feature>
<evidence type="ECO:0000256" key="6">
    <source>
        <dbReference type="SAM" id="MobiDB-lite"/>
    </source>
</evidence>
<sequence length="382" mass="42915">MTNTMSGVEAAISRHPDDEEKVPVHDEDPQALKSDVIHNEDTARNAVGYKEYHEALDLDISERETRRIRWKIDFIILPCFLITQALQFMDKTALNYANLFGYQGALGLKGQEFNYLSAMVYAGYFFGQYPCGWLIGRYPAQKIMAISILCWGVMVIILTQCRSYSSALFMGIFEAAVTPSSLGWGGIVGSYISMGVSKLPEDLKPERWELIFYILGGATCIWAFVIWFLLPDSPSSAWFLKYRERLIAVRRVAGNETGIKNKAFDKKQIKVAFIDPKAILLFISVFAAAIPNGVVNSFSTIIIRDMGFSTTKTTELKSVGDAVQIVALFIGGTITLNVANSYMFMSNRRRDRTYGPANKEASDEAGMQDLTEFENKDFRYVL</sequence>
<feature type="region of interest" description="Disordered" evidence="6">
    <location>
        <begin position="1"/>
        <end position="31"/>
    </location>
</feature>
<evidence type="ECO:0000256" key="4">
    <source>
        <dbReference type="ARBA" id="ARBA00022989"/>
    </source>
</evidence>
<dbReference type="InterPro" id="IPR011701">
    <property type="entry name" value="MFS"/>
</dbReference>
<keyword evidence="4 7" id="KW-1133">Transmembrane helix</keyword>
<evidence type="ECO:0000313" key="8">
    <source>
        <dbReference type="EMBL" id="EON96720.1"/>
    </source>
</evidence>
<comment type="subcellular location">
    <subcellularLocation>
        <location evidence="1">Membrane</location>
        <topology evidence="1">Multi-pass membrane protein</topology>
    </subcellularLocation>
</comment>
<feature type="transmembrane region" description="Helical" evidence="7">
    <location>
        <begin position="210"/>
        <end position="230"/>
    </location>
</feature>
<dbReference type="KEGG" id="tmn:UCRPA7_7778"/>
<dbReference type="AlphaFoldDB" id="R8BBQ0"/>
<feature type="transmembrane region" description="Helical" evidence="7">
    <location>
        <begin position="278"/>
        <end position="303"/>
    </location>
</feature>
<keyword evidence="2" id="KW-0813">Transport</keyword>
<feature type="transmembrane region" description="Helical" evidence="7">
    <location>
        <begin position="323"/>
        <end position="344"/>
    </location>
</feature>
<accession>R8BBQ0</accession>
<dbReference type="GeneID" id="19328566"/>
<feature type="compositionally biased region" description="Basic and acidic residues" evidence="6">
    <location>
        <begin position="12"/>
        <end position="31"/>
    </location>
</feature>
<protein>
    <submittedName>
        <fullName evidence="8">Putative mfs general substrate transporter protein</fullName>
    </submittedName>
</protein>
<evidence type="ECO:0000256" key="2">
    <source>
        <dbReference type="ARBA" id="ARBA00022448"/>
    </source>
</evidence>
<evidence type="ECO:0000256" key="7">
    <source>
        <dbReference type="SAM" id="Phobius"/>
    </source>
</evidence>
<dbReference type="eggNOG" id="KOG2533">
    <property type="taxonomic scope" value="Eukaryota"/>
</dbReference>
<dbReference type="Proteomes" id="UP000014074">
    <property type="component" value="Unassembled WGS sequence"/>
</dbReference>
<gene>
    <name evidence="8" type="ORF">UCRPA7_7778</name>
</gene>
<reference evidence="9" key="1">
    <citation type="journal article" date="2013" name="Genome Announc.">
        <title>Draft genome sequence of the ascomycete Phaeoacremonium aleophilum strain UCR-PA7, a causal agent of the esca disease complex in grapevines.</title>
        <authorList>
            <person name="Blanco-Ulate B."/>
            <person name="Rolshausen P."/>
            <person name="Cantu D."/>
        </authorList>
    </citation>
    <scope>NUCLEOTIDE SEQUENCE [LARGE SCALE GENOMIC DNA]</scope>
    <source>
        <strain evidence="9">UCR-PA7</strain>
    </source>
</reference>
<keyword evidence="5 7" id="KW-0472">Membrane</keyword>
<dbReference type="InterPro" id="IPR036259">
    <property type="entry name" value="MFS_trans_sf"/>
</dbReference>
<dbReference type="GO" id="GO:0022857">
    <property type="term" value="F:transmembrane transporter activity"/>
    <property type="evidence" value="ECO:0007669"/>
    <property type="project" value="InterPro"/>
</dbReference>
<evidence type="ECO:0000256" key="5">
    <source>
        <dbReference type="ARBA" id="ARBA00023136"/>
    </source>
</evidence>
<dbReference type="PANTHER" id="PTHR43791">
    <property type="entry name" value="PERMEASE-RELATED"/>
    <property type="match status" value="1"/>
</dbReference>
<dbReference type="Gene3D" id="1.20.1250.20">
    <property type="entry name" value="MFS general substrate transporter like domains"/>
    <property type="match status" value="1"/>
</dbReference>
<dbReference type="RefSeq" id="XP_007918492.1">
    <property type="nucleotide sequence ID" value="XM_007920301.1"/>
</dbReference>
<evidence type="ECO:0000256" key="1">
    <source>
        <dbReference type="ARBA" id="ARBA00004141"/>
    </source>
</evidence>
<dbReference type="GO" id="GO:0016020">
    <property type="term" value="C:membrane"/>
    <property type="evidence" value="ECO:0007669"/>
    <property type="project" value="UniProtKB-SubCell"/>
</dbReference>
<name>R8BBQ0_PHAM7</name>
<keyword evidence="9" id="KW-1185">Reference proteome</keyword>
<dbReference type="OrthoDB" id="6730379at2759"/>
<feature type="transmembrane region" description="Helical" evidence="7">
    <location>
        <begin position="168"/>
        <end position="190"/>
    </location>
</feature>
<dbReference type="EMBL" id="KB933323">
    <property type="protein sequence ID" value="EON96720.1"/>
    <property type="molecule type" value="Genomic_DNA"/>
</dbReference>
<dbReference type="Pfam" id="PF07690">
    <property type="entry name" value="MFS_1"/>
    <property type="match status" value="1"/>
</dbReference>
<evidence type="ECO:0000313" key="9">
    <source>
        <dbReference type="Proteomes" id="UP000014074"/>
    </source>
</evidence>
<organism evidence="8 9">
    <name type="scientific">Phaeoacremonium minimum (strain UCR-PA7)</name>
    <name type="common">Esca disease fungus</name>
    <name type="synonym">Togninia minima</name>
    <dbReference type="NCBI Taxonomy" id="1286976"/>
    <lineage>
        <taxon>Eukaryota</taxon>
        <taxon>Fungi</taxon>
        <taxon>Dikarya</taxon>
        <taxon>Ascomycota</taxon>
        <taxon>Pezizomycotina</taxon>
        <taxon>Sordariomycetes</taxon>
        <taxon>Sordariomycetidae</taxon>
        <taxon>Togniniales</taxon>
        <taxon>Togniniaceae</taxon>
        <taxon>Phaeoacremonium</taxon>
    </lineage>
</organism>